<protein>
    <submittedName>
        <fullName evidence="1">Uncharacterized protein</fullName>
    </submittedName>
</protein>
<gene>
    <name evidence="1" type="ORF">TSIB3V08_LOCUS12920</name>
</gene>
<evidence type="ECO:0000313" key="1">
    <source>
        <dbReference type="EMBL" id="CAD7268920.1"/>
    </source>
</evidence>
<proteinExistence type="predicted"/>
<organism evidence="1">
    <name type="scientific">Timema shepardi</name>
    <name type="common">Walking stick</name>
    <dbReference type="NCBI Taxonomy" id="629360"/>
    <lineage>
        <taxon>Eukaryota</taxon>
        <taxon>Metazoa</taxon>
        <taxon>Ecdysozoa</taxon>
        <taxon>Arthropoda</taxon>
        <taxon>Hexapoda</taxon>
        <taxon>Insecta</taxon>
        <taxon>Pterygota</taxon>
        <taxon>Neoptera</taxon>
        <taxon>Polyneoptera</taxon>
        <taxon>Phasmatodea</taxon>
        <taxon>Timematodea</taxon>
        <taxon>Timematoidea</taxon>
        <taxon>Timematidae</taxon>
        <taxon>Timema</taxon>
    </lineage>
</organism>
<dbReference type="EMBL" id="OC018025">
    <property type="protein sequence ID" value="CAD7268920.1"/>
    <property type="molecule type" value="Genomic_DNA"/>
</dbReference>
<accession>A0A7R9G6D5</accession>
<dbReference type="AlphaFoldDB" id="A0A7R9G6D5"/>
<name>A0A7R9G6D5_TIMSH</name>
<sequence length="108" mass="12166">MPEACSLASSQLQLFPENLYSRDALTRDPKAPVALEILMTTCSKCHNCGSALYDEEIMAGWSPEDSNLNTKGEVCEEIISCHEEKQDEELSYPGERGAEEKRYRECMI</sequence>
<reference evidence="1" key="1">
    <citation type="submission" date="2020-11" db="EMBL/GenBank/DDBJ databases">
        <authorList>
            <person name="Tran Van P."/>
        </authorList>
    </citation>
    <scope>NUCLEOTIDE SEQUENCE</scope>
</reference>